<feature type="transmembrane region" description="Helical" evidence="10">
    <location>
        <begin position="197"/>
        <end position="218"/>
    </location>
</feature>
<dbReference type="InterPro" id="IPR051327">
    <property type="entry name" value="MATE_MepA_subfamily"/>
</dbReference>
<dbReference type="CDD" id="cd13143">
    <property type="entry name" value="MATE_MepA_like"/>
    <property type="match status" value="1"/>
</dbReference>
<dbReference type="GO" id="GO:0005886">
    <property type="term" value="C:plasma membrane"/>
    <property type="evidence" value="ECO:0007669"/>
    <property type="project" value="UniProtKB-SubCell"/>
</dbReference>
<dbReference type="PANTHER" id="PTHR43823">
    <property type="entry name" value="SPORULATION PROTEIN YKVU"/>
    <property type="match status" value="1"/>
</dbReference>
<name>A0A5P6VSR6_PSEXY</name>
<dbReference type="RefSeq" id="WP_151623233.1">
    <property type="nucleotide sequence ID" value="NZ_CP043028.1"/>
</dbReference>
<evidence type="ECO:0000256" key="3">
    <source>
        <dbReference type="ARBA" id="ARBA00022106"/>
    </source>
</evidence>
<keyword evidence="7 10" id="KW-1133">Transmembrane helix</keyword>
<keyword evidence="9" id="KW-0046">Antibiotic resistance</keyword>
<evidence type="ECO:0000256" key="4">
    <source>
        <dbReference type="ARBA" id="ARBA00022448"/>
    </source>
</evidence>
<proteinExistence type="inferred from homology"/>
<evidence type="ECO:0000256" key="5">
    <source>
        <dbReference type="ARBA" id="ARBA00022475"/>
    </source>
</evidence>
<feature type="transmembrane region" description="Helical" evidence="10">
    <location>
        <begin position="21"/>
        <end position="39"/>
    </location>
</feature>
<reference evidence="12" key="1">
    <citation type="submission" date="2019-08" db="EMBL/GenBank/DDBJ databases">
        <title>Complete Genome Sequence of the Polysaccharide-Degrading Rumen Bacterium Pseudobutyrivibrio xylanivorans MA3014.</title>
        <authorList>
            <person name="Palevich N."/>
            <person name="Maclean P.H."/>
            <person name="Kelly W.J."/>
            <person name="Leahy S.C."/>
            <person name="Rakonjac J."/>
            <person name="Attwood G.T."/>
        </authorList>
    </citation>
    <scope>NUCLEOTIDE SEQUENCE [LARGE SCALE GENOMIC DNA]</scope>
    <source>
        <strain evidence="12">MA3014</strain>
    </source>
</reference>
<dbReference type="GO" id="GO:0046677">
    <property type="term" value="P:response to antibiotic"/>
    <property type="evidence" value="ECO:0007669"/>
    <property type="project" value="UniProtKB-KW"/>
</dbReference>
<dbReference type="EMBL" id="CP043028">
    <property type="protein sequence ID" value="QFJ54769.1"/>
    <property type="molecule type" value="Genomic_DNA"/>
</dbReference>
<dbReference type="InterPro" id="IPR002528">
    <property type="entry name" value="MATE_fam"/>
</dbReference>
<feature type="transmembrane region" description="Helical" evidence="10">
    <location>
        <begin position="96"/>
        <end position="119"/>
    </location>
</feature>
<feature type="transmembrane region" description="Helical" evidence="10">
    <location>
        <begin position="367"/>
        <end position="389"/>
    </location>
</feature>
<feature type="transmembrane region" description="Helical" evidence="10">
    <location>
        <begin position="401"/>
        <end position="420"/>
    </location>
</feature>
<evidence type="ECO:0000256" key="8">
    <source>
        <dbReference type="ARBA" id="ARBA00023136"/>
    </source>
</evidence>
<comment type="similarity">
    <text evidence="2">Belongs to the multi antimicrobial extrusion (MATE) (TC 2.A.66.1) family. MepA subfamily.</text>
</comment>
<keyword evidence="5" id="KW-1003">Cell membrane</keyword>
<feature type="transmembrane region" description="Helical" evidence="10">
    <location>
        <begin position="230"/>
        <end position="258"/>
    </location>
</feature>
<organism evidence="11 12">
    <name type="scientific">Pseudobutyrivibrio xylanivorans</name>
    <dbReference type="NCBI Taxonomy" id="185007"/>
    <lineage>
        <taxon>Bacteria</taxon>
        <taxon>Bacillati</taxon>
        <taxon>Bacillota</taxon>
        <taxon>Clostridia</taxon>
        <taxon>Lachnospirales</taxon>
        <taxon>Lachnospiraceae</taxon>
        <taxon>Pseudobutyrivibrio</taxon>
    </lineage>
</organism>
<evidence type="ECO:0000256" key="10">
    <source>
        <dbReference type="SAM" id="Phobius"/>
    </source>
</evidence>
<dbReference type="AlphaFoldDB" id="A0A5P6VSR6"/>
<feature type="transmembrane region" description="Helical" evidence="10">
    <location>
        <begin position="59"/>
        <end position="84"/>
    </location>
</feature>
<dbReference type="GO" id="GO:0042910">
    <property type="term" value="F:xenobiotic transmembrane transporter activity"/>
    <property type="evidence" value="ECO:0007669"/>
    <property type="project" value="InterPro"/>
</dbReference>
<keyword evidence="6 10" id="KW-0812">Transmembrane</keyword>
<feature type="transmembrane region" description="Helical" evidence="10">
    <location>
        <begin position="172"/>
        <end position="191"/>
    </location>
</feature>
<evidence type="ECO:0000256" key="7">
    <source>
        <dbReference type="ARBA" id="ARBA00022989"/>
    </source>
</evidence>
<evidence type="ECO:0000313" key="11">
    <source>
        <dbReference type="EMBL" id="QFJ54769.1"/>
    </source>
</evidence>
<feature type="transmembrane region" description="Helical" evidence="10">
    <location>
        <begin position="139"/>
        <end position="160"/>
    </location>
</feature>
<evidence type="ECO:0000313" key="12">
    <source>
        <dbReference type="Proteomes" id="UP000327030"/>
    </source>
</evidence>
<sequence>MNESTQMNPLGTEPVGMLLRKFAIPSIIAMLVGSLYNMVDQLFIGNFVGPLGNGATNIQFPLSILNVSIALLCGIGAASTFNLAMGRGETDKAGYYIGNAVSLMLLGGLILMGVTELFLEPILLGCGATENILPYAVEYSRICALGYPLFILSAGGAHIVRADGSPNMTMAINMTGAIINTILDFLFVAVFKWGMTGAAVATIIGQYVAGIMVLIYLTKFKTVKLHKEHFILNLPMIVAITSLGAAPFINQIAMMLVQITMNHVMGHYGAQSIYGSDIPITCAGIISKVNGICFSFVIGISQGLQPIISFNYGAQQYKRVKDALLLALKIAAIITFTSWACFQLFPRQIVSIFGSGDELYFEFCEKYFRIFLFGICSAFLQPISSNFFTSIGKPYKGIFMSLTRQVLFLAPLIILLPMIFGFNGVLYAGPIADVLSFTICLILVRKEFAHPEFKNL</sequence>
<evidence type="ECO:0000256" key="2">
    <source>
        <dbReference type="ARBA" id="ARBA00008417"/>
    </source>
</evidence>
<feature type="transmembrane region" description="Helical" evidence="10">
    <location>
        <begin position="323"/>
        <end position="345"/>
    </location>
</feature>
<dbReference type="GO" id="GO:0015297">
    <property type="term" value="F:antiporter activity"/>
    <property type="evidence" value="ECO:0007669"/>
    <property type="project" value="InterPro"/>
</dbReference>
<evidence type="ECO:0000256" key="9">
    <source>
        <dbReference type="ARBA" id="ARBA00023251"/>
    </source>
</evidence>
<protein>
    <recommendedName>
        <fullName evidence="3">Multidrug export protein MepA</fullName>
    </recommendedName>
</protein>
<feature type="transmembrane region" description="Helical" evidence="10">
    <location>
        <begin position="278"/>
        <end position="302"/>
    </location>
</feature>
<dbReference type="PIRSF" id="PIRSF006603">
    <property type="entry name" value="DinF"/>
    <property type="match status" value="1"/>
</dbReference>
<dbReference type="OrthoDB" id="9811110at2"/>
<dbReference type="KEGG" id="pxv:FXF36_07860"/>
<evidence type="ECO:0000256" key="1">
    <source>
        <dbReference type="ARBA" id="ARBA00004651"/>
    </source>
</evidence>
<dbReference type="Pfam" id="PF01554">
    <property type="entry name" value="MatE"/>
    <property type="match status" value="2"/>
</dbReference>
<gene>
    <name evidence="11" type="ORF">FXF36_07860</name>
</gene>
<comment type="subcellular location">
    <subcellularLocation>
        <location evidence="1">Cell membrane</location>
        <topology evidence="1">Multi-pass membrane protein</topology>
    </subcellularLocation>
</comment>
<dbReference type="InterPro" id="IPR045070">
    <property type="entry name" value="MATE_MepA-like"/>
</dbReference>
<dbReference type="Proteomes" id="UP000327030">
    <property type="component" value="Chromosome 1"/>
</dbReference>
<evidence type="ECO:0000256" key="6">
    <source>
        <dbReference type="ARBA" id="ARBA00022692"/>
    </source>
</evidence>
<keyword evidence="4" id="KW-0813">Transport</keyword>
<keyword evidence="8 10" id="KW-0472">Membrane</keyword>
<dbReference type="PANTHER" id="PTHR43823:SF3">
    <property type="entry name" value="MULTIDRUG EXPORT PROTEIN MEPA"/>
    <property type="match status" value="1"/>
</dbReference>
<dbReference type="InterPro" id="IPR048279">
    <property type="entry name" value="MdtK-like"/>
</dbReference>
<accession>A0A5P6VSR6</accession>